<accession>A0A9P4JFS6</accession>
<feature type="non-terminal residue" evidence="1">
    <location>
        <position position="1"/>
    </location>
</feature>
<proteinExistence type="predicted"/>
<dbReference type="EMBL" id="ML994144">
    <property type="protein sequence ID" value="KAF2198430.1"/>
    <property type="molecule type" value="Genomic_DNA"/>
</dbReference>
<keyword evidence="2" id="KW-1185">Reference proteome</keyword>
<sequence>SLLSPFPSTLFHPQTQTLIFPFPLSPFPFPLSPFPFLIPYPPPSTLPLYYLTTPYLCQPLLTHLNLLPKPLPHLEIAISLFHQLITAGYFPLRPTSTKYSKGRTSYTQIRQYH</sequence>
<gene>
    <name evidence="1" type="ORF">GQ43DRAFT_493524</name>
</gene>
<dbReference type="Proteomes" id="UP000799536">
    <property type="component" value="Unassembled WGS sequence"/>
</dbReference>
<evidence type="ECO:0000313" key="2">
    <source>
        <dbReference type="Proteomes" id="UP000799536"/>
    </source>
</evidence>
<comment type="caution">
    <text evidence="1">The sequence shown here is derived from an EMBL/GenBank/DDBJ whole genome shotgun (WGS) entry which is preliminary data.</text>
</comment>
<dbReference type="AlphaFoldDB" id="A0A9P4JFS6"/>
<name>A0A9P4JFS6_9PLEO</name>
<protein>
    <submittedName>
        <fullName evidence="1">Uncharacterized protein</fullName>
    </submittedName>
</protein>
<reference evidence="1" key="1">
    <citation type="journal article" date="2020" name="Stud. Mycol.">
        <title>101 Dothideomycetes genomes: a test case for predicting lifestyles and emergence of pathogens.</title>
        <authorList>
            <person name="Haridas S."/>
            <person name="Albert R."/>
            <person name="Binder M."/>
            <person name="Bloem J."/>
            <person name="Labutti K."/>
            <person name="Salamov A."/>
            <person name="Andreopoulos B."/>
            <person name="Baker S."/>
            <person name="Barry K."/>
            <person name="Bills G."/>
            <person name="Bluhm B."/>
            <person name="Cannon C."/>
            <person name="Castanera R."/>
            <person name="Culley D."/>
            <person name="Daum C."/>
            <person name="Ezra D."/>
            <person name="Gonzalez J."/>
            <person name="Henrissat B."/>
            <person name="Kuo A."/>
            <person name="Liang C."/>
            <person name="Lipzen A."/>
            <person name="Lutzoni F."/>
            <person name="Magnuson J."/>
            <person name="Mondo S."/>
            <person name="Nolan M."/>
            <person name="Ohm R."/>
            <person name="Pangilinan J."/>
            <person name="Park H.-J."/>
            <person name="Ramirez L."/>
            <person name="Alfaro M."/>
            <person name="Sun H."/>
            <person name="Tritt A."/>
            <person name="Yoshinaga Y."/>
            <person name="Zwiers L.-H."/>
            <person name="Turgeon B."/>
            <person name="Goodwin S."/>
            <person name="Spatafora J."/>
            <person name="Crous P."/>
            <person name="Grigoriev I."/>
        </authorList>
    </citation>
    <scope>NUCLEOTIDE SEQUENCE</scope>
    <source>
        <strain evidence="1">ATCC 74209</strain>
    </source>
</reference>
<evidence type="ECO:0000313" key="1">
    <source>
        <dbReference type="EMBL" id="KAF2198430.1"/>
    </source>
</evidence>
<organism evidence="1 2">
    <name type="scientific">Delitschia confertaspora ATCC 74209</name>
    <dbReference type="NCBI Taxonomy" id="1513339"/>
    <lineage>
        <taxon>Eukaryota</taxon>
        <taxon>Fungi</taxon>
        <taxon>Dikarya</taxon>
        <taxon>Ascomycota</taxon>
        <taxon>Pezizomycotina</taxon>
        <taxon>Dothideomycetes</taxon>
        <taxon>Pleosporomycetidae</taxon>
        <taxon>Pleosporales</taxon>
        <taxon>Delitschiaceae</taxon>
        <taxon>Delitschia</taxon>
    </lineage>
</organism>